<comment type="subcellular location">
    <subcellularLocation>
        <location evidence="1">Membrane</location>
        <topology evidence="1">Multi-pass membrane protein</topology>
    </subcellularLocation>
</comment>
<dbReference type="OrthoDB" id="1188446at2"/>
<sequence length="298" mass="34313">MFDSFLSIIKWKKLVHIVVVQFLFKYCFLYGYGFETKLTFVDLGVLSLSTITILASGYLAGYYLRYKSNKHLVFSSKDALALSVIFGVTGVALGIYLSVFIGKPYYSIIQFISLFGAILYFKLVRKKTFFNNIMEGVLKVLCVLIVWWFDYPIELNAAQANTFFYLQLITIFYVTYSFLGNILREILIDIININNDYIKKHKTLPIVLGRKRAKNIILTVSIFILFATVAFALLVVKDKFILGVIFLFGTVPQLWFIKRLMGVNTSIEYQKFMKVSNLVYILAVVSIPIIAIYFKYVI</sequence>
<dbReference type="GO" id="GO:0016765">
    <property type="term" value="F:transferase activity, transferring alkyl or aryl (other than methyl) groups"/>
    <property type="evidence" value="ECO:0007669"/>
    <property type="project" value="InterPro"/>
</dbReference>
<evidence type="ECO:0000256" key="2">
    <source>
        <dbReference type="ARBA" id="ARBA00022692"/>
    </source>
</evidence>
<comment type="caution">
    <text evidence="6">The sequence shown here is derived from an EMBL/GenBank/DDBJ whole genome shotgun (WGS) entry which is preliminary data.</text>
</comment>
<feature type="transmembrane region" description="Helical" evidence="5">
    <location>
        <begin position="240"/>
        <end position="257"/>
    </location>
</feature>
<dbReference type="Pfam" id="PF01040">
    <property type="entry name" value="UbiA"/>
    <property type="match status" value="1"/>
</dbReference>
<proteinExistence type="predicted"/>
<dbReference type="InParanoid" id="A0A1Y2PHM9"/>
<name>A0A1Y2PHM9_9FLAO</name>
<keyword evidence="4 5" id="KW-0472">Membrane</keyword>
<evidence type="ECO:0000313" key="7">
    <source>
        <dbReference type="Proteomes" id="UP000194221"/>
    </source>
</evidence>
<feature type="transmembrane region" description="Helical" evidence="5">
    <location>
        <begin position="163"/>
        <end position="183"/>
    </location>
</feature>
<evidence type="ECO:0008006" key="8">
    <source>
        <dbReference type="Google" id="ProtNLM"/>
    </source>
</evidence>
<feature type="transmembrane region" description="Helical" evidence="5">
    <location>
        <begin position="278"/>
        <end position="296"/>
    </location>
</feature>
<dbReference type="AlphaFoldDB" id="A0A1Y2PHM9"/>
<protein>
    <recommendedName>
        <fullName evidence="8">Prenyltransferase</fullName>
    </recommendedName>
</protein>
<dbReference type="RefSeq" id="WP_086029004.1">
    <property type="nucleotide sequence ID" value="NZ_LAPZ01000001.1"/>
</dbReference>
<keyword evidence="2 5" id="KW-0812">Transmembrane</keyword>
<feature type="transmembrane region" description="Helical" evidence="5">
    <location>
        <begin position="105"/>
        <end position="121"/>
    </location>
</feature>
<feature type="transmembrane region" description="Helical" evidence="5">
    <location>
        <begin position="79"/>
        <end position="99"/>
    </location>
</feature>
<evidence type="ECO:0000313" key="6">
    <source>
        <dbReference type="EMBL" id="OSY89209.1"/>
    </source>
</evidence>
<keyword evidence="3 5" id="KW-1133">Transmembrane helix</keyword>
<dbReference type="Proteomes" id="UP000194221">
    <property type="component" value="Unassembled WGS sequence"/>
</dbReference>
<dbReference type="GO" id="GO:0016020">
    <property type="term" value="C:membrane"/>
    <property type="evidence" value="ECO:0007669"/>
    <property type="project" value="UniProtKB-SubCell"/>
</dbReference>
<organism evidence="6 7">
    <name type="scientific">Tenacibaculum holothuriorum</name>
    <dbReference type="NCBI Taxonomy" id="1635173"/>
    <lineage>
        <taxon>Bacteria</taxon>
        <taxon>Pseudomonadati</taxon>
        <taxon>Bacteroidota</taxon>
        <taxon>Flavobacteriia</taxon>
        <taxon>Flavobacteriales</taxon>
        <taxon>Flavobacteriaceae</taxon>
        <taxon>Tenacibaculum</taxon>
    </lineage>
</organism>
<feature type="transmembrane region" description="Helical" evidence="5">
    <location>
        <begin position="133"/>
        <end position="151"/>
    </location>
</feature>
<accession>A0A1Y2PHM9</accession>
<feature type="transmembrane region" description="Helical" evidence="5">
    <location>
        <begin position="14"/>
        <end position="32"/>
    </location>
</feature>
<evidence type="ECO:0000256" key="3">
    <source>
        <dbReference type="ARBA" id="ARBA00022989"/>
    </source>
</evidence>
<feature type="transmembrane region" description="Helical" evidence="5">
    <location>
        <begin position="38"/>
        <end position="59"/>
    </location>
</feature>
<evidence type="ECO:0000256" key="4">
    <source>
        <dbReference type="ARBA" id="ARBA00023136"/>
    </source>
</evidence>
<feature type="transmembrane region" description="Helical" evidence="5">
    <location>
        <begin position="216"/>
        <end position="234"/>
    </location>
</feature>
<dbReference type="InterPro" id="IPR000537">
    <property type="entry name" value="UbiA_prenyltransferase"/>
</dbReference>
<gene>
    <name evidence="6" type="ORF">WH52_00715</name>
</gene>
<evidence type="ECO:0000256" key="5">
    <source>
        <dbReference type="SAM" id="Phobius"/>
    </source>
</evidence>
<dbReference type="STRING" id="1635173.WH52_00715"/>
<reference evidence="6 7" key="1">
    <citation type="submission" date="2015-03" db="EMBL/GenBank/DDBJ databases">
        <title>Genome sequence of Tenacibaculum sp. S2-2, isolated from intestinal microbiota of sea cucumber, Apostichopus japonicas.</title>
        <authorList>
            <person name="Shao Z."/>
            <person name="Wang L."/>
            <person name="Li X."/>
        </authorList>
    </citation>
    <scope>NUCLEOTIDE SEQUENCE [LARGE SCALE GENOMIC DNA]</scope>
    <source>
        <strain evidence="6 7">S2-2</strain>
    </source>
</reference>
<dbReference type="EMBL" id="LAPZ01000001">
    <property type="protein sequence ID" value="OSY89209.1"/>
    <property type="molecule type" value="Genomic_DNA"/>
</dbReference>
<evidence type="ECO:0000256" key="1">
    <source>
        <dbReference type="ARBA" id="ARBA00004141"/>
    </source>
</evidence>
<keyword evidence="7" id="KW-1185">Reference proteome</keyword>